<evidence type="ECO:0000313" key="2">
    <source>
        <dbReference type="EMBL" id="PPK65683.1"/>
    </source>
</evidence>
<reference evidence="2 3" key="1">
    <citation type="submission" date="2018-02" db="EMBL/GenBank/DDBJ databases">
        <title>Genomic Encyclopedia of Archaeal and Bacterial Type Strains, Phase II (KMG-II): from individual species to whole genera.</title>
        <authorList>
            <person name="Goeker M."/>
        </authorList>
    </citation>
    <scope>NUCLEOTIDE SEQUENCE [LARGE SCALE GENOMIC DNA]</scope>
    <source>
        <strain evidence="2 3">YU 961-1</strain>
    </source>
</reference>
<keyword evidence="3" id="KW-1185">Reference proteome</keyword>
<accession>A0A2S6GKH3</accession>
<dbReference type="EMBL" id="PTIX01000013">
    <property type="protein sequence ID" value="PPK65683.1"/>
    <property type="molecule type" value="Genomic_DNA"/>
</dbReference>
<dbReference type="AlphaFoldDB" id="A0A2S6GKH3"/>
<evidence type="ECO:0000256" key="1">
    <source>
        <dbReference type="SAM" id="MobiDB-lite"/>
    </source>
</evidence>
<organism evidence="2 3">
    <name type="scientific">Actinokineospora auranticolor</name>
    <dbReference type="NCBI Taxonomy" id="155976"/>
    <lineage>
        <taxon>Bacteria</taxon>
        <taxon>Bacillati</taxon>
        <taxon>Actinomycetota</taxon>
        <taxon>Actinomycetes</taxon>
        <taxon>Pseudonocardiales</taxon>
        <taxon>Pseudonocardiaceae</taxon>
        <taxon>Actinokineospora</taxon>
    </lineage>
</organism>
<gene>
    <name evidence="2" type="ORF">CLV40_113167</name>
</gene>
<feature type="compositionally biased region" description="Basic residues" evidence="1">
    <location>
        <begin position="232"/>
        <end position="250"/>
    </location>
</feature>
<proteinExistence type="predicted"/>
<evidence type="ECO:0000313" key="3">
    <source>
        <dbReference type="Proteomes" id="UP000239203"/>
    </source>
</evidence>
<feature type="compositionally biased region" description="Pro residues" evidence="1">
    <location>
        <begin position="1"/>
        <end position="10"/>
    </location>
</feature>
<comment type="caution">
    <text evidence="2">The sequence shown here is derived from an EMBL/GenBank/DDBJ whole genome shotgun (WGS) entry which is preliminary data.</text>
</comment>
<feature type="compositionally biased region" description="Basic and acidic residues" evidence="1">
    <location>
        <begin position="187"/>
        <end position="201"/>
    </location>
</feature>
<name>A0A2S6GKH3_9PSEU</name>
<protein>
    <submittedName>
        <fullName evidence="2">Uncharacterized protein</fullName>
    </submittedName>
</protein>
<feature type="region of interest" description="Disordered" evidence="1">
    <location>
        <begin position="95"/>
        <end position="167"/>
    </location>
</feature>
<feature type="region of interest" description="Disordered" evidence="1">
    <location>
        <begin position="187"/>
        <end position="311"/>
    </location>
</feature>
<feature type="compositionally biased region" description="Low complexity" evidence="1">
    <location>
        <begin position="251"/>
        <end position="291"/>
    </location>
</feature>
<feature type="compositionally biased region" description="Low complexity" evidence="1">
    <location>
        <begin position="220"/>
        <end position="231"/>
    </location>
</feature>
<dbReference type="Proteomes" id="UP000239203">
    <property type="component" value="Unassembled WGS sequence"/>
</dbReference>
<feature type="region of interest" description="Disordered" evidence="1">
    <location>
        <begin position="1"/>
        <end position="27"/>
    </location>
</feature>
<sequence length="377" mass="39516">MGVPLRPPLHAPVGGAPTHRADQPIPVPTVFSAGPLVVALGDTGGGEPGTSATALARDVAQAGRRTRSVLGGEHEFARRSARVRVSRSVSLESRCRSAVPSTSNRASSAATPAGVSRTRPRRRSAGCGSRVLRPRSSQDASRANRAPPSEAEAVGQRAGPRPIPRPTRCLTWRTAIALPRVEAHLDRDRRLDRTTPEDVVRATEPSSGRPVTRGPRGICATRGCATTPTRPPARRCSTRPPRRATPRRTTRTAAGPSSSWEGSPTPSPATPTRRPPTTGGRSGPPSGTATTRRCASPSAGSAQAHANGHPKTARTLLDRAARAGSLAQPLMLADLARARGEAAPARARVEAVKQWADAVDAHRITDRATAFLADGDH</sequence>
<feature type="compositionally biased region" description="Polar residues" evidence="1">
    <location>
        <begin position="99"/>
        <end position="110"/>
    </location>
</feature>